<proteinExistence type="inferred from homology"/>
<keyword evidence="5 9" id="KW-0732">Signal</keyword>
<dbReference type="InterPro" id="IPR058863">
    <property type="entry name" value="PelX-like_Ig"/>
</dbReference>
<evidence type="ECO:0000256" key="1">
    <source>
        <dbReference type="ARBA" id="ARBA00001913"/>
    </source>
</evidence>
<dbReference type="InterPro" id="IPR003343">
    <property type="entry name" value="Big_2"/>
</dbReference>
<sequence>MTALSKFRSIGLTLLMVCSSIPAAFAEETGTEQQASNKENLVWQSVTFGQSTDLNFAANVLPEKIGTNYAAPEKPGTIEGKITLESRGGKLAPGHDGLTYYFTKLNPNLDNFVLEADMTIEQFGPETGAGPNGQESAGIMVRDTIGAPRQDPMILGYEEVPAASNIFGVGMMRNGVAPIYRTGVVYPWGNLGSQLKASPFTTDSQYKLPNGTPVKVRLERTDTEFIMSATFTHLAEQKTFEQRVKGADFVQVMDKDNMYVGFYAARNAKMTIQNAKLTLSEAHTVPTPPAEPVPANPAINIVSALESGSEHYDFKAMANYKGTVTIKKAGKEIVSAAEVQKDEVYSYNTTLDQDTTDFTVTYTPSEGPSTSPITKNITVTKKIYTNGAGLYVSPNGTSLAKGTIDDPVDLETAIKFVIPGETIYMREGTYTPASIINIKKEYSGSKDKIKTLMAYNGEKVVIDGQGKLGSVLQLNGDYWRLFGIQITKAVSSGMRVSADHNVVEQMLFNYNGDTGLQISGSGSNPDFWPKYNLILNCESHDNRDLSDENADGFAAKLGVGVGNVFRGNIAHHNIDDGWDLYNRTNEGANMPITLEGNIAYSNGKLSNGYNKDGNAGNGFKLGGEGLPVDHIVRNNISFDNNMDGFTDNFNPGKMIVENNTAFNNKRFNYVFRINPYFTAQEQGTFKNNLSVRTASGAVKDFISGNCDLTNFFYDGVKTANSEGTTVTEKDFVSLNIPEKFDRDFDGNIVYGNFLRIAPDSLLNKAGVDKGFVGALPADPVSIRVVGPATLREGESANLVVKATFFDGSEKTLSSGAQFTSGNNSIAEVDRTGHLQANEKGKTNVSVTYHGLEAKLAIHVKQMPPGLNKKQ</sequence>
<evidence type="ECO:0000256" key="6">
    <source>
        <dbReference type="ARBA" id="ARBA00022837"/>
    </source>
</evidence>
<dbReference type="RefSeq" id="WP_213116157.1">
    <property type="nucleotide sequence ID" value="NZ_JAGYPF010000001.1"/>
</dbReference>
<feature type="chain" id="PRO_5036768866" evidence="9">
    <location>
        <begin position="27"/>
        <end position="870"/>
    </location>
</feature>
<dbReference type="InterPro" id="IPR052052">
    <property type="entry name" value="Polysaccharide_Lyase_9"/>
</dbReference>
<protein>
    <submittedName>
        <fullName evidence="11">Ig-like domain-containing protein</fullName>
    </submittedName>
</protein>
<dbReference type="GO" id="GO:0016837">
    <property type="term" value="F:carbon-oxygen lyase activity, acting on polysaccharides"/>
    <property type="evidence" value="ECO:0007669"/>
    <property type="project" value="TreeGrafter"/>
</dbReference>
<evidence type="ECO:0000256" key="3">
    <source>
        <dbReference type="ARBA" id="ARBA00022525"/>
    </source>
</evidence>
<evidence type="ECO:0000313" key="11">
    <source>
        <dbReference type="EMBL" id="MBS4211661.1"/>
    </source>
</evidence>
<keyword evidence="3" id="KW-0964">Secreted</keyword>
<dbReference type="Pfam" id="PF25849">
    <property type="entry name" value="PelX_N"/>
    <property type="match status" value="1"/>
</dbReference>
<keyword evidence="12" id="KW-1185">Reference proteome</keyword>
<dbReference type="AlphaFoldDB" id="A0A942U3B9"/>
<feature type="domain" description="BIG2" evidence="10">
    <location>
        <begin position="778"/>
        <end position="858"/>
    </location>
</feature>
<dbReference type="SUPFAM" id="SSF51126">
    <property type="entry name" value="Pectin lyase-like"/>
    <property type="match status" value="1"/>
</dbReference>
<dbReference type="Gene3D" id="2.60.40.1080">
    <property type="match status" value="1"/>
</dbReference>
<organism evidence="11 12">
    <name type="scientific">Neobacillus rhizophilus</name>
    <dbReference type="NCBI Taxonomy" id="2833579"/>
    <lineage>
        <taxon>Bacteria</taxon>
        <taxon>Bacillati</taxon>
        <taxon>Bacillota</taxon>
        <taxon>Bacilli</taxon>
        <taxon>Bacillales</taxon>
        <taxon>Bacillaceae</taxon>
        <taxon>Neobacillus</taxon>
    </lineage>
</organism>
<evidence type="ECO:0000259" key="10">
    <source>
        <dbReference type="SMART" id="SM00635"/>
    </source>
</evidence>
<accession>A0A942U3B9</accession>
<dbReference type="GO" id="GO:0046872">
    <property type="term" value="F:metal ion binding"/>
    <property type="evidence" value="ECO:0007669"/>
    <property type="project" value="UniProtKB-KW"/>
</dbReference>
<keyword evidence="6" id="KW-0106">Calcium</keyword>
<dbReference type="InterPro" id="IPR058953">
    <property type="entry name" value="PelX-like_N"/>
</dbReference>
<feature type="signal peptide" evidence="9">
    <location>
        <begin position="1"/>
        <end position="26"/>
    </location>
</feature>
<evidence type="ECO:0000256" key="9">
    <source>
        <dbReference type="SAM" id="SignalP"/>
    </source>
</evidence>
<dbReference type="InterPro" id="IPR008964">
    <property type="entry name" value="Invasin/intimin_cell_adhesion"/>
</dbReference>
<dbReference type="SMART" id="SM00635">
    <property type="entry name" value="BID_2"/>
    <property type="match status" value="1"/>
</dbReference>
<dbReference type="Proteomes" id="UP000679749">
    <property type="component" value="Unassembled WGS sequence"/>
</dbReference>
<comment type="caution">
    <text evidence="11">The sequence shown here is derived from an EMBL/GenBank/DDBJ whole genome shotgun (WGS) entry which is preliminary data.</text>
</comment>
<evidence type="ECO:0000256" key="8">
    <source>
        <dbReference type="ARBA" id="ARBA00038263"/>
    </source>
</evidence>
<dbReference type="Pfam" id="PF25850">
    <property type="entry name" value="PelX_Ig"/>
    <property type="match status" value="1"/>
</dbReference>
<evidence type="ECO:0000313" key="12">
    <source>
        <dbReference type="Proteomes" id="UP000679749"/>
    </source>
</evidence>
<dbReference type="SUPFAM" id="SSF49373">
    <property type="entry name" value="Invasin/intimin cell-adhesion fragments"/>
    <property type="match status" value="1"/>
</dbReference>
<dbReference type="GO" id="GO:0005576">
    <property type="term" value="C:extracellular region"/>
    <property type="evidence" value="ECO:0007669"/>
    <property type="project" value="UniProtKB-SubCell"/>
</dbReference>
<dbReference type="InterPro" id="IPR012334">
    <property type="entry name" value="Pectin_lyas_fold"/>
</dbReference>
<keyword evidence="7" id="KW-0456">Lyase</keyword>
<evidence type="ECO:0000256" key="5">
    <source>
        <dbReference type="ARBA" id="ARBA00022729"/>
    </source>
</evidence>
<reference evidence="11" key="1">
    <citation type="submission" date="2021-05" db="EMBL/GenBank/DDBJ databases">
        <title>Novel Bacillus species.</title>
        <authorList>
            <person name="Liu G."/>
        </authorList>
    </citation>
    <scope>NUCLEOTIDE SEQUENCE</scope>
    <source>
        <strain evidence="11">FJAT-49825</strain>
    </source>
</reference>
<evidence type="ECO:0000256" key="4">
    <source>
        <dbReference type="ARBA" id="ARBA00022723"/>
    </source>
</evidence>
<evidence type="ECO:0000256" key="7">
    <source>
        <dbReference type="ARBA" id="ARBA00023239"/>
    </source>
</evidence>
<comment type="cofactor">
    <cofactor evidence="1">
        <name>Ca(2+)</name>
        <dbReference type="ChEBI" id="CHEBI:29108"/>
    </cofactor>
</comment>
<name>A0A942U3B9_9BACI</name>
<dbReference type="InterPro" id="IPR011050">
    <property type="entry name" value="Pectin_lyase_fold/virulence"/>
</dbReference>
<dbReference type="InterPro" id="IPR053868">
    <property type="entry name" value="Pel9A-like_beta_helix"/>
</dbReference>
<evidence type="ECO:0000256" key="2">
    <source>
        <dbReference type="ARBA" id="ARBA00004613"/>
    </source>
</evidence>
<dbReference type="Pfam" id="PF22842">
    <property type="entry name" value="Pel9A-like_beta_helix"/>
    <property type="match status" value="1"/>
</dbReference>
<gene>
    <name evidence="11" type="ORF">KHA99_04190</name>
</gene>
<comment type="similarity">
    <text evidence="8">Belongs to the polysaccharide lyase 9 family.</text>
</comment>
<comment type="subcellular location">
    <subcellularLocation>
        <location evidence="2">Secreted</location>
    </subcellularLocation>
</comment>
<dbReference type="Gene3D" id="2.160.20.10">
    <property type="entry name" value="Single-stranded right-handed beta-helix, Pectin lyase-like"/>
    <property type="match status" value="1"/>
</dbReference>
<dbReference type="PANTHER" id="PTHR40088">
    <property type="entry name" value="PECTATE LYASE (EUROFUNG)"/>
    <property type="match status" value="1"/>
</dbReference>
<dbReference type="Pfam" id="PF02368">
    <property type="entry name" value="Big_2"/>
    <property type="match status" value="1"/>
</dbReference>
<dbReference type="PANTHER" id="PTHR40088:SF1">
    <property type="entry name" value="PECTATE LYASE PEL9"/>
    <property type="match status" value="1"/>
</dbReference>
<keyword evidence="4" id="KW-0479">Metal-binding</keyword>
<dbReference type="EMBL" id="JAGYPF010000001">
    <property type="protein sequence ID" value="MBS4211661.1"/>
    <property type="molecule type" value="Genomic_DNA"/>
</dbReference>